<name>A0A0R1GV55_9LACO</name>
<sequence length="860" mass="96789">MQSKLQTKLLLRKIAASRGRFIAIVLIILLGVLLFVGIKSAGPDLYKNARIYLNTQHASDVQLVSTAGLTTKDEELAQRVQGAVVEAEKIVTTVDTDSKHLLQFYSYSAERQLNLPRLTKGRLPRSANEVVVDDLAREEKEYRIGENVKVQTDLLKEQSYKIVGFVTSPQFVNKHSRPSSSQGTVDYFVYLRQNNFTQREPSQISFRFNRLAALNPFKDDYQTQVAQETKKIKQVFSGRAEARQDSLLKKIAAQLKQIEQSQKQLTAAKAQITAASGGRQSTTPELTAQQQQLDRAFSQLNANKQSLTDHPVKYQLNERTALSGYSAYGDLSEQISVIADVFPLFFFLIAILITFTTMTRMVEEERTQIGTLKALGYHRREIERNYVFYALIAAVIGIVLGSVIGITTLPKIVTRMMANMFVFKETTVTFEWLTILLAVLLALFATLGAVLLVTYRELREKPANLMLAKTPKVGKRILLERIKPLWSRLSFNRKVSYRNLFRFKSRMWMGIVGIAGGAGLILTGFGIRDSIAETSVRQFDQVISYRAISAITENTDQDKLASILAKETKHESHLPVHSESVTIKNKKQTIESVNVMVPTAKADFDRYLKVNAKLTNEGVLLSRKAASLLHVKRGDTFNVVNGDNQTVRVKVAAVAENYLGHFMYMTPSYYERVMKSKPAVNSWLLKYDQLSANQEDNLGHKLLEDAQVVNVSFVREQKKVLDDQIANLGPIVAVFILLSGLLTFVVLYNLTNINISERIRELSTIKVLGFFDREVTMYIVRENIVLTIFGIILGVAFGNGLLWFILRQAMTDEVIFPLTIGVVGYVTSILLTIVFTIIVMLVTHRKLKGIDMIDALKSNE</sequence>
<keyword evidence="2" id="KW-1003">Cell membrane</keyword>
<proteinExistence type="predicted"/>
<feature type="transmembrane region" description="Helical" evidence="6">
    <location>
        <begin position="818"/>
        <end position="842"/>
    </location>
</feature>
<dbReference type="AlphaFoldDB" id="A0A0R1GV55"/>
<dbReference type="PANTHER" id="PTHR30287:SF1">
    <property type="entry name" value="INNER MEMBRANE PROTEIN"/>
    <property type="match status" value="1"/>
</dbReference>
<evidence type="ECO:0000256" key="4">
    <source>
        <dbReference type="ARBA" id="ARBA00022989"/>
    </source>
</evidence>
<keyword evidence="5 6" id="KW-0472">Membrane</keyword>
<accession>A0A0R1GV55</accession>
<keyword evidence="9" id="KW-1185">Reference proteome</keyword>
<evidence type="ECO:0000256" key="1">
    <source>
        <dbReference type="ARBA" id="ARBA00004651"/>
    </source>
</evidence>
<dbReference type="Pfam" id="PF02687">
    <property type="entry name" value="FtsX"/>
    <property type="match status" value="2"/>
</dbReference>
<feature type="transmembrane region" description="Helical" evidence="6">
    <location>
        <begin position="432"/>
        <end position="455"/>
    </location>
</feature>
<feature type="transmembrane region" description="Helical" evidence="6">
    <location>
        <begin position="507"/>
        <end position="527"/>
    </location>
</feature>
<feature type="domain" description="ABC3 transporter permease C-terminal" evidence="7">
    <location>
        <begin position="734"/>
        <end position="848"/>
    </location>
</feature>
<evidence type="ECO:0000256" key="2">
    <source>
        <dbReference type="ARBA" id="ARBA00022475"/>
    </source>
</evidence>
<evidence type="ECO:0000313" key="8">
    <source>
        <dbReference type="EMBL" id="KRK37903.1"/>
    </source>
</evidence>
<dbReference type="InterPro" id="IPR038766">
    <property type="entry name" value="Membrane_comp_ABC_pdt"/>
</dbReference>
<reference evidence="8 9" key="1">
    <citation type="journal article" date="2015" name="Genome Announc.">
        <title>Expanding the biotechnology potential of lactobacilli through comparative genomics of 213 strains and associated genera.</title>
        <authorList>
            <person name="Sun Z."/>
            <person name="Harris H.M."/>
            <person name="McCann A."/>
            <person name="Guo C."/>
            <person name="Argimon S."/>
            <person name="Zhang W."/>
            <person name="Yang X."/>
            <person name="Jeffery I.B."/>
            <person name="Cooney J.C."/>
            <person name="Kagawa T.F."/>
            <person name="Liu W."/>
            <person name="Song Y."/>
            <person name="Salvetti E."/>
            <person name="Wrobel A."/>
            <person name="Rasinkangas P."/>
            <person name="Parkhill J."/>
            <person name="Rea M.C."/>
            <person name="O'Sullivan O."/>
            <person name="Ritari J."/>
            <person name="Douillard F.P."/>
            <person name="Paul Ross R."/>
            <person name="Yang R."/>
            <person name="Briner A.E."/>
            <person name="Felis G.E."/>
            <person name="de Vos W.M."/>
            <person name="Barrangou R."/>
            <person name="Klaenhammer T.R."/>
            <person name="Caufield P.W."/>
            <person name="Cui Y."/>
            <person name="Zhang H."/>
            <person name="O'Toole P.W."/>
        </authorList>
    </citation>
    <scope>NUCLEOTIDE SEQUENCE [LARGE SCALE GENOMIC DNA]</scope>
    <source>
        <strain evidence="8 9">DSM 20534</strain>
    </source>
</reference>
<feature type="domain" description="ABC3 transporter permease C-terminal" evidence="7">
    <location>
        <begin position="341"/>
        <end position="459"/>
    </location>
</feature>
<dbReference type="GO" id="GO:0005886">
    <property type="term" value="C:plasma membrane"/>
    <property type="evidence" value="ECO:0007669"/>
    <property type="project" value="UniProtKB-SubCell"/>
</dbReference>
<dbReference type="Proteomes" id="UP000050909">
    <property type="component" value="Unassembled WGS sequence"/>
</dbReference>
<keyword evidence="3 6" id="KW-0812">Transmembrane</keyword>
<dbReference type="InterPro" id="IPR003838">
    <property type="entry name" value="ABC3_permease_C"/>
</dbReference>
<evidence type="ECO:0000256" key="6">
    <source>
        <dbReference type="SAM" id="Phobius"/>
    </source>
</evidence>
<feature type="transmembrane region" description="Helical" evidence="6">
    <location>
        <begin position="21"/>
        <end position="38"/>
    </location>
</feature>
<comment type="caution">
    <text evidence="8">The sequence shown here is derived from an EMBL/GenBank/DDBJ whole genome shotgun (WGS) entry which is preliminary data.</text>
</comment>
<evidence type="ECO:0000259" key="7">
    <source>
        <dbReference type="Pfam" id="PF02687"/>
    </source>
</evidence>
<organism evidence="8 9">
    <name type="scientific">Amylolactobacillus amylotrophicus DSM 20534</name>
    <dbReference type="NCBI Taxonomy" id="1423722"/>
    <lineage>
        <taxon>Bacteria</taxon>
        <taxon>Bacillati</taxon>
        <taxon>Bacillota</taxon>
        <taxon>Bacilli</taxon>
        <taxon>Lactobacillales</taxon>
        <taxon>Lactobacillaceae</taxon>
        <taxon>Amylolactobacillus</taxon>
    </lineage>
</organism>
<feature type="transmembrane region" description="Helical" evidence="6">
    <location>
        <begin position="386"/>
        <end position="412"/>
    </location>
</feature>
<evidence type="ECO:0000313" key="9">
    <source>
        <dbReference type="Proteomes" id="UP000050909"/>
    </source>
</evidence>
<gene>
    <name evidence="8" type="ORF">FC62_GL000668</name>
</gene>
<dbReference type="EMBL" id="AZCV01000002">
    <property type="protein sequence ID" value="KRK37903.1"/>
    <property type="molecule type" value="Genomic_DNA"/>
</dbReference>
<dbReference type="RefSeq" id="WP_054745446.1">
    <property type="nucleotide sequence ID" value="NZ_AZCV01000002.1"/>
</dbReference>
<feature type="transmembrane region" description="Helical" evidence="6">
    <location>
        <begin position="728"/>
        <end position="750"/>
    </location>
</feature>
<feature type="transmembrane region" description="Helical" evidence="6">
    <location>
        <begin position="341"/>
        <end position="358"/>
    </location>
</feature>
<keyword evidence="4 6" id="KW-1133">Transmembrane helix</keyword>
<comment type="subcellular location">
    <subcellularLocation>
        <location evidence="1">Cell membrane</location>
        <topology evidence="1">Multi-pass membrane protein</topology>
    </subcellularLocation>
</comment>
<feature type="transmembrane region" description="Helical" evidence="6">
    <location>
        <begin position="783"/>
        <end position="806"/>
    </location>
</feature>
<evidence type="ECO:0000256" key="3">
    <source>
        <dbReference type="ARBA" id="ARBA00022692"/>
    </source>
</evidence>
<dbReference type="PATRIC" id="fig|1423722.3.peg.683"/>
<protein>
    <submittedName>
        <fullName evidence="8">Antimicrobial peptide ABC transporter permease</fullName>
    </submittedName>
</protein>
<evidence type="ECO:0000256" key="5">
    <source>
        <dbReference type="ARBA" id="ARBA00023136"/>
    </source>
</evidence>
<dbReference type="PANTHER" id="PTHR30287">
    <property type="entry name" value="MEMBRANE COMPONENT OF PREDICTED ABC SUPERFAMILY METABOLITE UPTAKE TRANSPORTER"/>
    <property type="match status" value="1"/>
</dbReference>